<dbReference type="Proteomes" id="UP000675653">
    <property type="component" value="Unassembled WGS sequence"/>
</dbReference>
<dbReference type="InterPro" id="IPR016181">
    <property type="entry name" value="Acyl_CoA_acyltransferase"/>
</dbReference>
<keyword evidence="2" id="KW-0012">Acyltransferase</keyword>
<dbReference type="EC" id="2.3.1.-" evidence="2"/>
<evidence type="ECO:0000313" key="3">
    <source>
        <dbReference type="Proteomes" id="UP000675653"/>
    </source>
</evidence>
<reference evidence="2 3" key="1">
    <citation type="submission" date="2021-04" db="EMBL/GenBank/DDBJ databases">
        <title>Draft Genome of Aeromonas popoffii ID682, isolated from a natural water source in Idaho.</title>
        <authorList>
            <person name="Testerman T."/>
            <person name="Graf J."/>
        </authorList>
    </citation>
    <scope>NUCLEOTIDE SEQUENCE [LARGE SCALE GENOMIC DNA]</scope>
    <source>
        <strain evidence="2 3">ID682</strain>
    </source>
</reference>
<protein>
    <submittedName>
        <fullName evidence="2">GNAT family N-acetyltransferase</fullName>
        <ecNumber evidence="2">2.3.1.-</ecNumber>
    </submittedName>
</protein>
<organism evidence="2 3">
    <name type="scientific">Aeromonas popoffii</name>
    <dbReference type="NCBI Taxonomy" id="70856"/>
    <lineage>
        <taxon>Bacteria</taxon>
        <taxon>Pseudomonadati</taxon>
        <taxon>Pseudomonadota</taxon>
        <taxon>Gammaproteobacteria</taxon>
        <taxon>Aeromonadales</taxon>
        <taxon>Aeromonadaceae</taxon>
        <taxon>Aeromonas</taxon>
    </lineage>
</organism>
<evidence type="ECO:0000313" key="2">
    <source>
        <dbReference type="EMBL" id="MBR7630579.1"/>
    </source>
</evidence>
<accession>A0ABS5GTV8</accession>
<dbReference type="Gene3D" id="3.40.630.30">
    <property type="match status" value="1"/>
</dbReference>
<dbReference type="Pfam" id="PF13302">
    <property type="entry name" value="Acetyltransf_3"/>
    <property type="match status" value="1"/>
</dbReference>
<dbReference type="RefSeq" id="WP_212514246.1">
    <property type="nucleotide sequence ID" value="NZ_CAWQDX010000071.1"/>
</dbReference>
<sequence length="178" mass="20417">MAELSDLYFLREISQKDVSVINGWRNDRTIVSSLGAPFRYIDVSIDERWVDNYYSNRSSMVRLSICDTKTDVAVGVVYLLNIDWVARNCEFAIMIGDVNHQGRGIGEYATRLAVQHAFNDLNLHRVYLTLLEENTRAFKLYAKVGFKKEGLLRHAVFKNGQYLNLIQMSLISGEICVE</sequence>
<comment type="caution">
    <text evidence="2">The sequence shown here is derived from an EMBL/GenBank/DDBJ whole genome shotgun (WGS) entry which is preliminary data.</text>
</comment>
<dbReference type="GO" id="GO:0016746">
    <property type="term" value="F:acyltransferase activity"/>
    <property type="evidence" value="ECO:0007669"/>
    <property type="project" value="UniProtKB-KW"/>
</dbReference>
<keyword evidence="3" id="KW-1185">Reference proteome</keyword>
<dbReference type="PROSITE" id="PS51186">
    <property type="entry name" value="GNAT"/>
    <property type="match status" value="1"/>
</dbReference>
<dbReference type="InterPro" id="IPR000182">
    <property type="entry name" value="GNAT_dom"/>
</dbReference>
<evidence type="ECO:0000259" key="1">
    <source>
        <dbReference type="PROSITE" id="PS51186"/>
    </source>
</evidence>
<gene>
    <name evidence="2" type="ORF">KAT72_16490</name>
</gene>
<name>A0ABS5GTV8_9GAMM</name>
<proteinExistence type="predicted"/>
<dbReference type="SUPFAM" id="SSF55729">
    <property type="entry name" value="Acyl-CoA N-acyltransferases (Nat)"/>
    <property type="match status" value="1"/>
</dbReference>
<dbReference type="PANTHER" id="PTHR43415:SF3">
    <property type="entry name" value="GNAT-FAMILY ACETYLTRANSFERASE"/>
    <property type="match status" value="1"/>
</dbReference>
<feature type="domain" description="N-acetyltransferase" evidence="1">
    <location>
        <begin position="8"/>
        <end position="169"/>
    </location>
</feature>
<keyword evidence="2" id="KW-0808">Transferase</keyword>
<dbReference type="PANTHER" id="PTHR43415">
    <property type="entry name" value="SPERMIDINE N(1)-ACETYLTRANSFERASE"/>
    <property type="match status" value="1"/>
</dbReference>
<dbReference type="EMBL" id="JAGRZL010000047">
    <property type="protein sequence ID" value="MBR7630579.1"/>
    <property type="molecule type" value="Genomic_DNA"/>
</dbReference>